<accession>A0A3D9F7H0</accession>
<dbReference type="AlphaFoldDB" id="A0A3D9F7H0"/>
<feature type="domain" description="HTH cro/C1-type" evidence="2">
    <location>
        <begin position="10"/>
        <end position="64"/>
    </location>
</feature>
<dbReference type="InterPro" id="IPR010982">
    <property type="entry name" value="Lambda_DNA-bd_dom_sf"/>
</dbReference>
<dbReference type="Proteomes" id="UP000256310">
    <property type="component" value="Unassembled WGS sequence"/>
</dbReference>
<evidence type="ECO:0000256" key="1">
    <source>
        <dbReference type="ARBA" id="ARBA00007227"/>
    </source>
</evidence>
<dbReference type="SUPFAM" id="SSF47413">
    <property type="entry name" value="lambda repressor-like DNA-binding domains"/>
    <property type="match status" value="1"/>
</dbReference>
<name>A0A3D9F7H0_9SPHN</name>
<gene>
    <name evidence="3" type="ORF">DFR46_2929</name>
</gene>
<dbReference type="Gene3D" id="1.10.10.2910">
    <property type="match status" value="1"/>
</dbReference>
<dbReference type="GO" id="GO:0003677">
    <property type="term" value="F:DNA binding"/>
    <property type="evidence" value="ECO:0007669"/>
    <property type="project" value="InterPro"/>
</dbReference>
<protein>
    <submittedName>
        <fullName evidence="3">Zn-dependent peptidase ImmA (M78 family)</fullName>
    </submittedName>
</protein>
<evidence type="ECO:0000259" key="2">
    <source>
        <dbReference type="PROSITE" id="PS50943"/>
    </source>
</evidence>
<reference evidence="3 4" key="1">
    <citation type="submission" date="2018-07" db="EMBL/GenBank/DDBJ databases">
        <title>Genomic Encyclopedia of Type Strains, Phase IV (KMG-IV): sequencing the most valuable type-strain genomes for metagenomic binning, comparative biology and taxonomic classification.</title>
        <authorList>
            <person name="Goeker M."/>
        </authorList>
    </citation>
    <scope>NUCLEOTIDE SEQUENCE [LARGE SCALE GENOMIC DNA]</scope>
    <source>
        <strain evidence="3 4">DSM 26725</strain>
    </source>
</reference>
<dbReference type="RefSeq" id="WP_245953912.1">
    <property type="nucleotide sequence ID" value="NZ_QRDP01000007.1"/>
</dbReference>
<dbReference type="CDD" id="cd00093">
    <property type="entry name" value="HTH_XRE"/>
    <property type="match status" value="1"/>
</dbReference>
<sequence>MAAVFNPQRLILGRKRRKLTARALAGAVGVSPITISRLENGANEPEIETVEALAQALSFPKAFFYAEDVDELPAEAASFRSLSSMTAKERDAALSAGVIAYLFHDWVAERFNLPESEVPNVRGDATPESAAQIVRAQWGLGQLPISNMIKLLESKGVRVFSLCEDTANVDAFSCWRDEQPFVFLNTFKSAERSRFDAAHELGHLVMHKHGAPQDSRQAESEADRFASALLMPADDVTSRIRYISGLDSLIPAKKRWGVSVAALAYRLHKLGVVSDWQNRSLNIEMSSRGYRRREPEGLPGESSALWPQIFTALWRERITRDHIAAEIHVPTSELDGILFQLTGRSSEAGDEPARIHLV</sequence>
<evidence type="ECO:0000313" key="4">
    <source>
        <dbReference type="Proteomes" id="UP000256310"/>
    </source>
</evidence>
<dbReference type="Pfam" id="PF01381">
    <property type="entry name" value="HTH_3"/>
    <property type="match status" value="1"/>
</dbReference>
<dbReference type="InterPro" id="IPR001387">
    <property type="entry name" value="Cro/C1-type_HTH"/>
</dbReference>
<dbReference type="SMART" id="SM00530">
    <property type="entry name" value="HTH_XRE"/>
    <property type="match status" value="1"/>
</dbReference>
<dbReference type="EMBL" id="QRDP01000007">
    <property type="protein sequence ID" value="RED12333.1"/>
    <property type="molecule type" value="Genomic_DNA"/>
</dbReference>
<dbReference type="Gene3D" id="1.10.260.40">
    <property type="entry name" value="lambda repressor-like DNA-binding domains"/>
    <property type="match status" value="1"/>
</dbReference>
<keyword evidence="4" id="KW-1185">Reference proteome</keyword>
<dbReference type="PANTHER" id="PTHR43236">
    <property type="entry name" value="ANTITOXIN HIGA1"/>
    <property type="match status" value="1"/>
</dbReference>
<organism evidence="3 4">
    <name type="scientific">Parasphingopyxis lamellibrachiae</name>
    <dbReference type="NCBI Taxonomy" id="680125"/>
    <lineage>
        <taxon>Bacteria</taxon>
        <taxon>Pseudomonadati</taxon>
        <taxon>Pseudomonadota</taxon>
        <taxon>Alphaproteobacteria</taxon>
        <taxon>Sphingomonadales</taxon>
        <taxon>Sphingomonadaceae</taxon>
        <taxon>Parasphingopyxis</taxon>
    </lineage>
</organism>
<comment type="caution">
    <text evidence="3">The sequence shown here is derived from an EMBL/GenBank/DDBJ whole genome shotgun (WGS) entry which is preliminary data.</text>
</comment>
<dbReference type="InterPro" id="IPR010359">
    <property type="entry name" value="IrrE_HExxH"/>
</dbReference>
<proteinExistence type="inferred from homology"/>
<dbReference type="Pfam" id="PF06114">
    <property type="entry name" value="Peptidase_M78"/>
    <property type="match status" value="1"/>
</dbReference>
<evidence type="ECO:0000313" key="3">
    <source>
        <dbReference type="EMBL" id="RED12333.1"/>
    </source>
</evidence>
<comment type="similarity">
    <text evidence="1">Belongs to the short-chain fatty acyl-CoA assimilation regulator (ScfR) family.</text>
</comment>
<dbReference type="PANTHER" id="PTHR43236:SF1">
    <property type="entry name" value="BLL7220 PROTEIN"/>
    <property type="match status" value="1"/>
</dbReference>
<dbReference type="PROSITE" id="PS50943">
    <property type="entry name" value="HTH_CROC1"/>
    <property type="match status" value="1"/>
</dbReference>
<dbReference type="InterPro" id="IPR052345">
    <property type="entry name" value="Rad_response_metalloprotease"/>
</dbReference>